<reference evidence="1" key="1">
    <citation type="submission" date="2018-05" db="EMBL/GenBank/DDBJ databases">
        <authorList>
            <person name="Lanie J.A."/>
            <person name="Ng W.-L."/>
            <person name="Kazmierczak K.M."/>
            <person name="Andrzejewski T.M."/>
            <person name="Davidsen T.M."/>
            <person name="Wayne K.J."/>
            <person name="Tettelin H."/>
            <person name="Glass J.I."/>
            <person name="Rusch D."/>
            <person name="Podicherti R."/>
            <person name="Tsui H.-C.T."/>
            <person name="Winkler M.E."/>
        </authorList>
    </citation>
    <scope>NUCLEOTIDE SEQUENCE</scope>
</reference>
<gene>
    <name evidence="1" type="ORF">METZ01_LOCUS349119</name>
</gene>
<dbReference type="InterPro" id="IPR002187">
    <property type="entry name" value="N-reg_PII"/>
</dbReference>
<dbReference type="PRINTS" id="PR00340">
    <property type="entry name" value="PIIGLNB"/>
</dbReference>
<accession>A0A382RGH5</accession>
<dbReference type="InterPro" id="IPR015867">
    <property type="entry name" value="N-reg_PII/ATP_PRibTrfase_C"/>
</dbReference>
<dbReference type="PANTHER" id="PTHR30115">
    <property type="entry name" value="NITROGEN REGULATORY PROTEIN P-II"/>
    <property type="match status" value="1"/>
</dbReference>
<dbReference type="AlphaFoldDB" id="A0A382RGH5"/>
<dbReference type="Gene3D" id="3.30.70.120">
    <property type="match status" value="1"/>
</dbReference>
<proteinExistence type="predicted"/>
<dbReference type="InterPro" id="IPR011322">
    <property type="entry name" value="N-reg_PII-like_a/b"/>
</dbReference>
<evidence type="ECO:0008006" key="2">
    <source>
        <dbReference type="Google" id="ProtNLM"/>
    </source>
</evidence>
<dbReference type="SMART" id="SM00938">
    <property type="entry name" value="P-II"/>
    <property type="match status" value="1"/>
</dbReference>
<sequence length="114" mass="12827">MKLIIAVIQPEELPEIKEEFLKRKIYKFTVTNAKGQGVEYPLQEVYRGVAHEIKLLNKVRLEIAVNDEFVDAVIESITTVAKKDGDKGRGKIFILPIDECIRIRSGETGTEAIG</sequence>
<dbReference type="GO" id="GO:0006808">
    <property type="term" value="P:regulation of nitrogen utilization"/>
    <property type="evidence" value="ECO:0007669"/>
    <property type="project" value="InterPro"/>
</dbReference>
<dbReference type="GO" id="GO:0005829">
    <property type="term" value="C:cytosol"/>
    <property type="evidence" value="ECO:0007669"/>
    <property type="project" value="TreeGrafter"/>
</dbReference>
<dbReference type="GO" id="GO:0030234">
    <property type="term" value="F:enzyme regulator activity"/>
    <property type="evidence" value="ECO:0007669"/>
    <property type="project" value="InterPro"/>
</dbReference>
<dbReference type="PROSITE" id="PS51343">
    <property type="entry name" value="PII_GLNB_DOM"/>
    <property type="match status" value="1"/>
</dbReference>
<name>A0A382RGH5_9ZZZZ</name>
<evidence type="ECO:0000313" key="1">
    <source>
        <dbReference type="EMBL" id="SVC96265.1"/>
    </source>
</evidence>
<organism evidence="1">
    <name type="scientific">marine metagenome</name>
    <dbReference type="NCBI Taxonomy" id="408172"/>
    <lineage>
        <taxon>unclassified sequences</taxon>
        <taxon>metagenomes</taxon>
        <taxon>ecological metagenomes</taxon>
    </lineage>
</organism>
<dbReference type="GO" id="GO:0005524">
    <property type="term" value="F:ATP binding"/>
    <property type="evidence" value="ECO:0007669"/>
    <property type="project" value="TreeGrafter"/>
</dbReference>
<dbReference type="SUPFAM" id="SSF54913">
    <property type="entry name" value="GlnB-like"/>
    <property type="match status" value="1"/>
</dbReference>
<dbReference type="Pfam" id="PF00543">
    <property type="entry name" value="P-II"/>
    <property type="match status" value="1"/>
</dbReference>
<dbReference type="EMBL" id="UINC01121241">
    <property type="protein sequence ID" value="SVC96265.1"/>
    <property type="molecule type" value="Genomic_DNA"/>
</dbReference>
<dbReference type="PANTHER" id="PTHR30115:SF18">
    <property type="entry name" value="NITROGEN REGULATORY PROTEIN P-II"/>
    <property type="match status" value="1"/>
</dbReference>
<protein>
    <recommendedName>
        <fullName evidence="2">Nitrogen regulatory protein P-II</fullName>
    </recommendedName>
</protein>